<organism evidence="2">
    <name type="scientific">Strongyloides ratti</name>
    <name type="common">Parasitic roundworm</name>
    <dbReference type="NCBI Taxonomy" id="34506"/>
    <lineage>
        <taxon>Eukaryota</taxon>
        <taxon>Metazoa</taxon>
        <taxon>Ecdysozoa</taxon>
        <taxon>Nematoda</taxon>
        <taxon>Chromadorea</taxon>
        <taxon>Rhabditida</taxon>
        <taxon>Tylenchina</taxon>
        <taxon>Panagrolaimomorpha</taxon>
        <taxon>Strongyloidoidea</taxon>
        <taxon>Strongyloididae</taxon>
        <taxon>Strongyloides</taxon>
    </lineage>
</organism>
<dbReference type="RefSeq" id="XP_024504719.1">
    <property type="nucleotide sequence ID" value="XM_024650998.1"/>
</dbReference>
<reference evidence="4" key="2">
    <citation type="submission" date="2020-12" db="UniProtKB">
        <authorList>
            <consortium name="WormBaseParasite"/>
        </authorList>
    </citation>
    <scope>IDENTIFICATION</scope>
</reference>
<proteinExistence type="predicted"/>
<evidence type="ECO:0000313" key="4">
    <source>
        <dbReference type="WBParaSite" id="SRAE_2000019800.1"/>
    </source>
</evidence>
<evidence type="ECO:0000256" key="1">
    <source>
        <dbReference type="SAM" id="MobiDB-lite"/>
    </source>
</evidence>
<reference evidence="2 3" key="1">
    <citation type="submission" date="2014-09" db="EMBL/GenBank/DDBJ databases">
        <authorList>
            <person name="Martin A.A."/>
        </authorList>
    </citation>
    <scope>NUCLEOTIDE SEQUENCE</scope>
    <source>
        <strain evidence="3">ED321</strain>
        <strain evidence="2">ED321 Heterogonic</strain>
    </source>
</reference>
<dbReference type="AlphaFoldDB" id="A0A090MXJ0"/>
<dbReference type="CTD" id="36377883"/>
<dbReference type="EMBL" id="LN609529">
    <property type="protein sequence ID" value="CEF65519.1"/>
    <property type="molecule type" value="Genomic_DNA"/>
</dbReference>
<dbReference type="STRING" id="34506.A0A090MXJ0"/>
<accession>A0A090MXJ0</accession>
<evidence type="ECO:0000313" key="5">
    <source>
        <dbReference type="WormBase" id="SRAE_2000019800"/>
    </source>
</evidence>
<keyword evidence="3" id="KW-1185">Reference proteome</keyword>
<sequence>MGSNQSNTKYNARKVGETVIIERAEVPEEYHNVKVSKQVVSRVNNENIDNQNEKSENSTPPTSKVDDQNIKYIPLKEIKIIERNQPISENEIEAKKAVFKNAAKRVDDRFFKFQRENECAQNENSILVCLDSNKNMPWNCSNLVREYDNCITSFLQKVSSQQ</sequence>
<dbReference type="WBParaSite" id="SRAE_2000019800.1">
    <property type="protein sequence ID" value="SRAE_2000019800.1"/>
    <property type="gene ID" value="WBGene00260389"/>
</dbReference>
<gene>
    <name evidence="2 4 5" type="ORF">SRAE_2000019800</name>
</gene>
<evidence type="ECO:0000313" key="2">
    <source>
        <dbReference type="EMBL" id="CEF65519.1"/>
    </source>
</evidence>
<feature type="compositionally biased region" description="Polar residues" evidence="1">
    <location>
        <begin position="38"/>
        <end position="50"/>
    </location>
</feature>
<dbReference type="Proteomes" id="UP000035682">
    <property type="component" value="Unplaced"/>
</dbReference>
<name>A0A090MXJ0_STRRB</name>
<dbReference type="SUPFAM" id="SSF47072">
    <property type="entry name" value="Cysteine alpha-hairpin motif"/>
    <property type="match status" value="1"/>
</dbReference>
<dbReference type="InterPro" id="IPR009069">
    <property type="entry name" value="Cys_alpha_HP_mot_SF"/>
</dbReference>
<evidence type="ECO:0000313" key="3">
    <source>
        <dbReference type="Proteomes" id="UP000035682"/>
    </source>
</evidence>
<dbReference type="eggNOG" id="KOG4083">
    <property type="taxonomic scope" value="Eukaryota"/>
</dbReference>
<feature type="region of interest" description="Disordered" evidence="1">
    <location>
        <begin position="37"/>
        <end position="67"/>
    </location>
</feature>
<dbReference type="WormBase" id="SRAE_2000019800">
    <property type="protein sequence ID" value="SRP08139"/>
    <property type="gene ID" value="WBGene00260389"/>
</dbReference>
<dbReference type="GeneID" id="36377883"/>
<protein>
    <submittedName>
        <fullName evidence="2 4">Cysteine alpha-hairpin motif superfamily domain-containing protein</fullName>
    </submittedName>
</protein>
<dbReference type="PROSITE" id="PS51808">
    <property type="entry name" value="CHCH"/>
    <property type="match status" value="1"/>
</dbReference>
<dbReference type="OrthoDB" id="70030at2759"/>